<protein>
    <submittedName>
        <fullName evidence="2">Uncharacterized protein</fullName>
    </submittedName>
</protein>
<dbReference type="EMBL" id="FXTO01000006">
    <property type="protein sequence ID" value="SMO58413.1"/>
    <property type="molecule type" value="Genomic_DNA"/>
</dbReference>
<accession>A0A521CG50</accession>
<evidence type="ECO:0000256" key="1">
    <source>
        <dbReference type="SAM" id="Phobius"/>
    </source>
</evidence>
<feature type="transmembrane region" description="Helical" evidence="1">
    <location>
        <begin position="12"/>
        <end position="32"/>
    </location>
</feature>
<keyword evidence="1" id="KW-0472">Membrane</keyword>
<reference evidence="2 3" key="1">
    <citation type="submission" date="2017-05" db="EMBL/GenBank/DDBJ databases">
        <authorList>
            <person name="Varghese N."/>
            <person name="Submissions S."/>
        </authorList>
    </citation>
    <scope>NUCLEOTIDE SEQUENCE [LARGE SCALE GENOMIC DNA]</scope>
    <source>
        <strain evidence="2 3">DSM 29506</strain>
    </source>
</reference>
<evidence type="ECO:0000313" key="2">
    <source>
        <dbReference type="EMBL" id="SMO58413.1"/>
    </source>
</evidence>
<keyword evidence="1" id="KW-1133">Transmembrane helix</keyword>
<keyword evidence="3" id="KW-1185">Reference proteome</keyword>
<proteinExistence type="predicted"/>
<feature type="transmembrane region" description="Helical" evidence="1">
    <location>
        <begin position="158"/>
        <end position="176"/>
    </location>
</feature>
<organism evidence="2 3">
    <name type="scientific">Thalassovita litoralis</name>
    <dbReference type="NCBI Taxonomy" id="1010611"/>
    <lineage>
        <taxon>Bacteria</taxon>
        <taxon>Pseudomonadati</taxon>
        <taxon>Pseudomonadota</taxon>
        <taxon>Alphaproteobacteria</taxon>
        <taxon>Rhodobacterales</taxon>
        <taxon>Roseobacteraceae</taxon>
        <taxon>Thalassovita</taxon>
    </lineage>
</organism>
<gene>
    <name evidence="2" type="ORF">SAMN06265173_106136</name>
</gene>
<dbReference type="AlphaFoldDB" id="A0A521CG50"/>
<sequence length="192" mass="21424">MLHQAKHPKSQVTIKFALLCAVLVGYFLYLGLKYDFATGGVAAGLTWSFFVLCTPIADAGFLLDFPLRVLFGIRMVLSEVAVWALAIGLNGTVLAMVPQYYDTTILTRLLHQILISPWPYWGVIALSGVGTFLSIRFGDELMDVLHHRDRSFFHAHHFKYELILIVFFVAVLLGYYELIASLGIEAVIEGQG</sequence>
<evidence type="ECO:0000313" key="3">
    <source>
        <dbReference type="Proteomes" id="UP000316030"/>
    </source>
</evidence>
<feature type="transmembrane region" description="Helical" evidence="1">
    <location>
        <begin position="118"/>
        <end position="137"/>
    </location>
</feature>
<name>A0A521CG50_9RHOB</name>
<feature type="transmembrane region" description="Helical" evidence="1">
    <location>
        <begin position="75"/>
        <end position="98"/>
    </location>
</feature>
<dbReference type="Proteomes" id="UP000316030">
    <property type="component" value="Unassembled WGS sequence"/>
</dbReference>
<feature type="transmembrane region" description="Helical" evidence="1">
    <location>
        <begin position="44"/>
        <end position="63"/>
    </location>
</feature>
<keyword evidence="1" id="KW-0812">Transmembrane</keyword>